<evidence type="ECO:0000313" key="1">
    <source>
        <dbReference type="EMBL" id="GGJ31892.1"/>
    </source>
</evidence>
<reference evidence="1" key="2">
    <citation type="submission" date="2020-09" db="EMBL/GenBank/DDBJ databases">
        <authorList>
            <person name="Sun Q."/>
            <person name="Ohkuma M."/>
        </authorList>
    </citation>
    <scope>NUCLEOTIDE SEQUENCE</scope>
    <source>
        <strain evidence="1">JCM 3086</strain>
    </source>
</reference>
<evidence type="ECO:0000313" key="2">
    <source>
        <dbReference type="Proteomes" id="UP000657574"/>
    </source>
</evidence>
<sequence>MAGMPGLSVAFVFDGAQVITLIVSSAPPVPGITPQPAMSDAAATSAPAVNAVALAGLLEK</sequence>
<dbReference type="AlphaFoldDB" id="A0A917KYA1"/>
<dbReference type="EMBL" id="BMQA01000016">
    <property type="protein sequence ID" value="GGJ31892.1"/>
    <property type="molecule type" value="Genomic_DNA"/>
</dbReference>
<accession>A0A917KYA1</accession>
<reference evidence="1" key="1">
    <citation type="journal article" date="2014" name="Int. J. Syst. Evol. Microbiol.">
        <title>Complete genome sequence of Corynebacterium casei LMG S-19264T (=DSM 44701T), isolated from a smear-ripened cheese.</title>
        <authorList>
            <consortium name="US DOE Joint Genome Institute (JGI-PGF)"/>
            <person name="Walter F."/>
            <person name="Albersmeier A."/>
            <person name="Kalinowski J."/>
            <person name="Ruckert C."/>
        </authorList>
    </citation>
    <scope>NUCLEOTIDE SEQUENCE</scope>
    <source>
        <strain evidence="1">JCM 3086</strain>
    </source>
</reference>
<gene>
    <name evidence="1" type="ORF">GCM10010121_048880</name>
</gene>
<proteinExistence type="predicted"/>
<comment type="caution">
    <text evidence="1">The sequence shown here is derived from an EMBL/GenBank/DDBJ whole genome shotgun (WGS) entry which is preliminary data.</text>
</comment>
<protein>
    <submittedName>
        <fullName evidence="1">Uncharacterized protein</fullName>
    </submittedName>
</protein>
<organism evidence="1 2">
    <name type="scientific">Streptomyces brasiliensis</name>
    <dbReference type="NCBI Taxonomy" id="1954"/>
    <lineage>
        <taxon>Bacteria</taxon>
        <taxon>Bacillati</taxon>
        <taxon>Actinomycetota</taxon>
        <taxon>Actinomycetes</taxon>
        <taxon>Kitasatosporales</taxon>
        <taxon>Streptomycetaceae</taxon>
        <taxon>Streptomyces</taxon>
    </lineage>
</organism>
<keyword evidence="2" id="KW-1185">Reference proteome</keyword>
<dbReference type="Proteomes" id="UP000657574">
    <property type="component" value="Unassembled WGS sequence"/>
</dbReference>
<name>A0A917KYA1_9ACTN</name>